<dbReference type="SUPFAM" id="SSF56529">
    <property type="entry name" value="FAH"/>
    <property type="match status" value="1"/>
</dbReference>
<evidence type="ECO:0000313" key="5">
    <source>
        <dbReference type="Proteomes" id="UP000236527"/>
    </source>
</evidence>
<protein>
    <submittedName>
        <fullName evidence="4">Ureidoglycolate lyase</fullName>
    </submittedName>
</protein>
<feature type="domain" description="Fumarylacetoacetase-like C-terminal" evidence="2">
    <location>
        <begin position="101"/>
        <end position="297"/>
    </location>
</feature>
<keyword evidence="1" id="KW-0479">Metal-binding</keyword>
<gene>
    <name evidence="4" type="ORF">NCWK1_4958</name>
</gene>
<keyword evidence="4" id="KW-0456">Lyase</keyword>
<evidence type="ECO:0000313" key="4">
    <source>
        <dbReference type="EMBL" id="GBE95175.1"/>
    </source>
</evidence>
<proteinExistence type="predicted"/>
<dbReference type="GO" id="GO:0046872">
    <property type="term" value="F:metal ion binding"/>
    <property type="evidence" value="ECO:0007669"/>
    <property type="project" value="UniProtKB-KW"/>
</dbReference>
<dbReference type="Pfam" id="PF10370">
    <property type="entry name" value="Rv2993c-like_N"/>
    <property type="match status" value="1"/>
</dbReference>
<dbReference type="InterPro" id="IPR036663">
    <property type="entry name" value="Fumarylacetoacetase_C_sf"/>
</dbReference>
<keyword evidence="5" id="KW-1185">Reference proteome</keyword>
<dbReference type="PANTHER" id="PTHR11820:SF7">
    <property type="entry name" value="ACYLPYRUVASE FAHD1, MITOCHONDRIAL"/>
    <property type="match status" value="1"/>
</dbReference>
<organism evidence="4 5">
    <name type="scientific">Nostoc cycadae WK-1</name>
    <dbReference type="NCBI Taxonomy" id="1861711"/>
    <lineage>
        <taxon>Bacteria</taxon>
        <taxon>Bacillati</taxon>
        <taxon>Cyanobacteriota</taxon>
        <taxon>Cyanophyceae</taxon>
        <taxon>Nostocales</taxon>
        <taxon>Nostocaceae</taxon>
        <taxon>Nostoc</taxon>
    </lineage>
</organism>
<dbReference type="Pfam" id="PF01557">
    <property type="entry name" value="FAA_hydrolase"/>
    <property type="match status" value="1"/>
</dbReference>
<dbReference type="GO" id="GO:0016829">
    <property type="term" value="F:lyase activity"/>
    <property type="evidence" value="ECO:0007669"/>
    <property type="project" value="UniProtKB-KW"/>
</dbReference>
<dbReference type="GO" id="GO:0019752">
    <property type="term" value="P:carboxylic acid metabolic process"/>
    <property type="evidence" value="ECO:0007669"/>
    <property type="project" value="UniProtKB-ARBA"/>
</dbReference>
<feature type="domain" description="Rv2993c-like N-terminal" evidence="3">
    <location>
        <begin position="46"/>
        <end position="96"/>
    </location>
</feature>
<dbReference type="AlphaFoldDB" id="A0A2H6LPM6"/>
<dbReference type="EMBL" id="BDGE01000099">
    <property type="protein sequence ID" value="GBE95175.1"/>
    <property type="molecule type" value="Genomic_DNA"/>
</dbReference>
<evidence type="ECO:0000256" key="1">
    <source>
        <dbReference type="ARBA" id="ARBA00022723"/>
    </source>
</evidence>
<dbReference type="GO" id="GO:0018773">
    <property type="term" value="F:acetylpyruvate hydrolase activity"/>
    <property type="evidence" value="ECO:0007669"/>
    <property type="project" value="TreeGrafter"/>
</dbReference>
<dbReference type="Proteomes" id="UP000236527">
    <property type="component" value="Unassembled WGS sequence"/>
</dbReference>
<evidence type="ECO:0000259" key="3">
    <source>
        <dbReference type="Pfam" id="PF10370"/>
    </source>
</evidence>
<sequence>MNYWLNQQVCFPKGVDKLLILIAEDSPHSRLLIADNKDIIKVMAQRYVRVQNPEGKVYYGLLQLSLNVQVLDAPPWLQGQPTDLVLAPDSYQILSPCAPSKIVAVGKNYADHAAEMGTPVPSEPLIFLKPPTSIIATETEIKYPHQSHRVDYEGELALVIGDRACDCTPEEAQTKIWGYTIANDVTARDLQQKDGQWTRAKGFDTFCPLGPWIVRELNPGARLQTFINDEANPVQSAGIDQMVFSPDVLVSYISKVMTLIPGDVVLTGTPLGIGPLHIGDRIRVEIEGIGRLENSIVGR</sequence>
<dbReference type="InterPro" id="IPR018833">
    <property type="entry name" value="Rv2993c-like_N"/>
</dbReference>
<comment type="caution">
    <text evidence="4">The sequence shown here is derived from an EMBL/GenBank/DDBJ whole genome shotgun (WGS) entry which is preliminary data.</text>
</comment>
<name>A0A2H6LPM6_9NOSO</name>
<reference evidence="5" key="1">
    <citation type="journal article" date="2018" name="Genome Announc.">
        <title>Draft Genome Sequence of the Nitrogen-Fixing and Hormogonia-Inducing Cyanobacterium Nostoc cycadae Strain WK-1, Isolated from the Coralloid Roots of Cycas revoluta.</title>
        <authorList>
            <person name="Kanesaki Y."/>
            <person name="Hirose M."/>
            <person name="Hirose Y."/>
            <person name="Fujisawa T."/>
            <person name="Nakamura Y."/>
            <person name="Watanabe S."/>
            <person name="Matsunaga S."/>
            <person name="Uchida H."/>
            <person name="Murakami A."/>
        </authorList>
    </citation>
    <scope>NUCLEOTIDE SEQUENCE [LARGE SCALE GENOMIC DNA]</scope>
    <source>
        <strain evidence="5">WK-1</strain>
    </source>
</reference>
<dbReference type="FunFam" id="3.90.850.10:FF:000002">
    <property type="entry name" value="2-hydroxyhepta-2,4-diene-1,7-dioate isomerase"/>
    <property type="match status" value="1"/>
</dbReference>
<accession>A0A2H6LPM6</accession>
<dbReference type="GO" id="GO:0016853">
    <property type="term" value="F:isomerase activity"/>
    <property type="evidence" value="ECO:0007669"/>
    <property type="project" value="UniProtKB-ARBA"/>
</dbReference>
<dbReference type="Gene3D" id="3.90.850.10">
    <property type="entry name" value="Fumarylacetoacetase-like, C-terminal domain"/>
    <property type="match status" value="1"/>
</dbReference>
<dbReference type="PANTHER" id="PTHR11820">
    <property type="entry name" value="ACYLPYRUVASE"/>
    <property type="match status" value="1"/>
</dbReference>
<dbReference type="InterPro" id="IPR011234">
    <property type="entry name" value="Fumarylacetoacetase-like_C"/>
</dbReference>
<evidence type="ECO:0000259" key="2">
    <source>
        <dbReference type="Pfam" id="PF01557"/>
    </source>
</evidence>